<dbReference type="GO" id="GO:0009611">
    <property type="term" value="P:response to wounding"/>
    <property type="evidence" value="ECO:0000318"/>
    <property type="project" value="GO_Central"/>
</dbReference>
<reference evidence="2 4" key="2">
    <citation type="journal article" date="2014" name="BMC Genomics">
        <title>An improved genome release (version Mt4.0) for the model legume Medicago truncatula.</title>
        <authorList>
            <person name="Tang H."/>
            <person name="Krishnakumar V."/>
            <person name="Bidwell S."/>
            <person name="Rosen B."/>
            <person name="Chan A."/>
            <person name="Zhou S."/>
            <person name="Gentzbittel L."/>
            <person name="Childs K.L."/>
            <person name="Yandell M."/>
            <person name="Gundlach H."/>
            <person name="Mayer K.F."/>
            <person name="Schwartz D.C."/>
            <person name="Town C.D."/>
        </authorList>
    </citation>
    <scope>GENOME REANNOTATION</scope>
    <source>
        <strain evidence="2">A17</strain>
        <strain evidence="3 4">cv. Jemalong A17</strain>
    </source>
</reference>
<protein>
    <submittedName>
        <fullName evidence="2">Divergent CCT motif protein</fullName>
    </submittedName>
</protein>
<dbReference type="GO" id="GO:0005634">
    <property type="term" value="C:nucleus"/>
    <property type="evidence" value="ECO:0000318"/>
    <property type="project" value="GO_Central"/>
</dbReference>
<dbReference type="AlphaFoldDB" id="A0A072UZD5"/>
<dbReference type="GO" id="GO:0031347">
    <property type="term" value="P:regulation of defense response"/>
    <property type="evidence" value="ECO:0000318"/>
    <property type="project" value="GO_Central"/>
</dbReference>
<dbReference type="HOGENOM" id="CLU_1549881_0_0_1"/>
<evidence type="ECO:0000313" key="2">
    <source>
        <dbReference type="EMBL" id="KEH35169.1"/>
    </source>
</evidence>
<keyword evidence="1" id="KW-1133">Transmembrane helix</keyword>
<dbReference type="GO" id="GO:2000022">
    <property type="term" value="P:regulation of jasmonic acid mediated signaling pathway"/>
    <property type="evidence" value="ECO:0000318"/>
    <property type="project" value="GO_Central"/>
</dbReference>
<organism evidence="2 4">
    <name type="scientific">Medicago truncatula</name>
    <name type="common">Barrel medic</name>
    <name type="synonym">Medicago tribuloides</name>
    <dbReference type="NCBI Taxonomy" id="3880"/>
    <lineage>
        <taxon>Eukaryota</taxon>
        <taxon>Viridiplantae</taxon>
        <taxon>Streptophyta</taxon>
        <taxon>Embryophyta</taxon>
        <taxon>Tracheophyta</taxon>
        <taxon>Spermatophyta</taxon>
        <taxon>Magnoliopsida</taxon>
        <taxon>eudicotyledons</taxon>
        <taxon>Gunneridae</taxon>
        <taxon>Pentapetalae</taxon>
        <taxon>rosids</taxon>
        <taxon>fabids</taxon>
        <taxon>Fabales</taxon>
        <taxon>Fabaceae</taxon>
        <taxon>Papilionoideae</taxon>
        <taxon>50 kb inversion clade</taxon>
        <taxon>NPAAA clade</taxon>
        <taxon>Hologalegina</taxon>
        <taxon>IRL clade</taxon>
        <taxon>Trifolieae</taxon>
        <taxon>Medicago</taxon>
    </lineage>
</organism>
<evidence type="ECO:0000313" key="4">
    <source>
        <dbReference type="Proteomes" id="UP000002051"/>
    </source>
</evidence>
<dbReference type="EnsemblPlants" id="KEH35169">
    <property type="protein sequence ID" value="KEH35169"/>
    <property type="gene ID" value="MTR_3g081210"/>
</dbReference>
<proteinExistence type="predicted"/>
<keyword evidence="4" id="KW-1185">Reference proteome</keyword>
<reference evidence="3" key="3">
    <citation type="submission" date="2015-04" db="UniProtKB">
        <authorList>
            <consortium name="EnsemblPlants"/>
        </authorList>
    </citation>
    <scope>IDENTIFICATION</scope>
    <source>
        <strain evidence="3">cv. Jemalong A17</strain>
    </source>
</reference>
<keyword evidence="1" id="KW-0472">Membrane</keyword>
<dbReference type="EMBL" id="CM001219">
    <property type="protein sequence ID" value="KEH35169.1"/>
    <property type="molecule type" value="Genomic_DNA"/>
</dbReference>
<evidence type="ECO:0000313" key="3">
    <source>
        <dbReference type="EnsemblPlants" id="KEH35169"/>
    </source>
</evidence>
<name>A0A072UZD5_MEDTR</name>
<gene>
    <name evidence="2" type="ordered locus">MTR_3g081210</name>
</gene>
<evidence type="ECO:0000256" key="1">
    <source>
        <dbReference type="SAM" id="Phobius"/>
    </source>
</evidence>
<sequence length="173" mass="19743">METPKRHNALSVVTQRKQNFHLGISHTLISTFFLLCVRGYIAKLEFKIGITMKRNCYLDSSSHKSMNEKLNVNKKLVANPHNGNHKFDEKELQARAIIWLASQEIMEGKNGSNKESIPTLSLSMQPSALQMHASHGFSIKRSLHNFLEKRKKRIQSHHVSIVTHDNDNNSSTN</sequence>
<feature type="transmembrane region" description="Helical" evidence="1">
    <location>
        <begin position="20"/>
        <end position="41"/>
    </location>
</feature>
<dbReference type="Proteomes" id="UP000002051">
    <property type="component" value="Chromosome 3"/>
</dbReference>
<reference evidence="2 4" key="1">
    <citation type="journal article" date="2011" name="Nature">
        <title>The Medicago genome provides insight into the evolution of rhizobial symbioses.</title>
        <authorList>
            <person name="Young N.D."/>
            <person name="Debelle F."/>
            <person name="Oldroyd G.E."/>
            <person name="Geurts R."/>
            <person name="Cannon S.B."/>
            <person name="Udvardi M.K."/>
            <person name="Benedito V.A."/>
            <person name="Mayer K.F."/>
            <person name="Gouzy J."/>
            <person name="Schoof H."/>
            <person name="Van de Peer Y."/>
            <person name="Proost S."/>
            <person name="Cook D.R."/>
            <person name="Meyers B.C."/>
            <person name="Spannagl M."/>
            <person name="Cheung F."/>
            <person name="De Mita S."/>
            <person name="Krishnakumar V."/>
            <person name="Gundlach H."/>
            <person name="Zhou S."/>
            <person name="Mudge J."/>
            <person name="Bharti A.K."/>
            <person name="Murray J.D."/>
            <person name="Naoumkina M.A."/>
            <person name="Rosen B."/>
            <person name="Silverstein K.A."/>
            <person name="Tang H."/>
            <person name="Rombauts S."/>
            <person name="Zhao P.X."/>
            <person name="Zhou P."/>
            <person name="Barbe V."/>
            <person name="Bardou P."/>
            <person name="Bechner M."/>
            <person name="Bellec A."/>
            <person name="Berger A."/>
            <person name="Berges H."/>
            <person name="Bidwell S."/>
            <person name="Bisseling T."/>
            <person name="Choisne N."/>
            <person name="Couloux A."/>
            <person name="Denny R."/>
            <person name="Deshpande S."/>
            <person name="Dai X."/>
            <person name="Doyle J.J."/>
            <person name="Dudez A.M."/>
            <person name="Farmer A.D."/>
            <person name="Fouteau S."/>
            <person name="Franken C."/>
            <person name="Gibelin C."/>
            <person name="Gish J."/>
            <person name="Goldstein S."/>
            <person name="Gonzalez A.J."/>
            <person name="Green P.J."/>
            <person name="Hallab A."/>
            <person name="Hartog M."/>
            <person name="Hua A."/>
            <person name="Humphray S.J."/>
            <person name="Jeong D.H."/>
            <person name="Jing Y."/>
            <person name="Jocker A."/>
            <person name="Kenton S.M."/>
            <person name="Kim D.J."/>
            <person name="Klee K."/>
            <person name="Lai H."/>
            <person name="Lang C."/>
            <person name="Lin S."/>
            <person name="Macmil S.L."/>
            <person name="Magdelenat G."/>
            <person name="Matthews L."/>
            <person name="McCorrison J."/>
            <person name="Monaghan E.L."/>
            <person name="Mun J.H."/>
            <person name="Najar F.Z."/>
            <person name="Nicholson C."/>
            <person name="Noirot C."/>
            <person name="O'Bleness M."/>
            <person name="Paule C.R."/>
            <person name="Poulain J."/>
            <person name="Prion F."/>
            <person name="Qin B."/>
            <person name="Qu C."/>
            <person name="Retzel E.F."/>
            <person name="Riddle C."/>
            <person name="Sallet E."/>
            <person name="Samain S."/>
            <person name="Samson N."/>
            <person name="Sanders I."/>
            <person name="Saurat O."/>
            <person name="Scarpelli C."/>
            <person name="Schiex T."/>
            <person name="Segurens B."/>
            <person name="Severin A.J."/>
            <person name="Sherrier D.J."/>
            <person name="Shi R."/>
            <person name="Sims S."/>
            <person name="Singer S.R."/>
            <person name="Sinharoy S."/>
            <person name="Sterck L."/>
            <person name="Viollet A."/>
            <person name="Wang B.B."/>
            <person name="Wang K."/>
            <person name="Wang M."/>
            <person name="Wang X."/>
            <person name="Warfsmann J."/>
            <person name="Weissenbach J."/>
            <person name="White D.D."/>
            <person name="White J.D."/>
            <person name="Wiley G.B."/>
            <person name="Wincker P."/>
            <person name="Xing Y."/>
            <person name="Yang L."/>
            <person name="Yao Z."/>
            <person name="Ying F."/>
            <person name="Zhai J."/>
            <person name="Zhou L."/>
            <person name="Zuber A."/>
            <person name="Denarie J."/>
            <person name="Dixon R.A."/>
            <person name="May G.D."/>
            <person name="Schwartz D.C."/>
            <person name="Rogers J."/>
            <person name="Quetier F."/>
            <person name="Town C.D."/>
            <person name="Roe B.A."/>
        </authorList>
    </citation>
    <scope>NUCLEOTIDE SEQUENCE [LARGE SCALE GENOMIC DNA]</scope>
    <source>
        <strain evidence="2">A17</strain>
        <strain evidence="3 4">cv. Jemalong A17</strain>
    </source>
</reference>
<accession>A0A072UZD5</accession>
<keyword evidence="1" id="KW-0812">Transmembrane</keyword>